<dbReference type="InterPro" id="IPR001394">
    <property type="entry name" value="Peptidase_C19_UCH"/>
</dbReference>
<evidence type="ECO:0000313" key="2">
    <source>
        <dbReference type="Ensembl" id="ENSOSIP00000043565.1"/>
    </source>
</evidence>
<evidence type="ECO:0000259" key="1">
    <source>
        <dbReference type="PROSITE" id="PS50235"/>
    </source>
</evidence>
<dbReference type="InterPro" id="IPR038765">
    <property type="entry name" value="Papain-like_cys_pep_sf"/>
</dbReference>
<feature type="domain" description="USP" evidence="1">
    <location>
        <begin position="20"/>
        <end position="331"/>
    </location>
</feature>
<reference evidence="2" key="2">
    <citation type="submission" date="2025-09" db="UniProtKB">
        <authorList>
            <consortium name="Ensembl"/>
        </authorList>
    </citation>
    <scope>IDENTIFICATION</scope>
</reference>
<dbReference type="CDD" id="cd02257">
    <property type="entry name" value="Peptidase_C19"/>
    <property type="match status" value="1"/>
</dbReference>
<accession>A0A8C7ZIY4</accession>
<dbReference type="GO" id="GO:0016579">
    <property type="term" value="P:protein deubiquitination"/>
    <property type="evidence" value="ECO:0007669"/>
    <property type="project" value="InterPro"/>
</dbReference>
<dbReference type="FunFam" id="3.90.70.10:FF:000167">
    <property type="entry name" value="Ubiquitin specific peptidase 18"/>
    <property type="match status" value="1"/>
</dbReference>
<proteinExistence type="predicted"/>
<dbReference type="Pfam" id="PF00443">
    <property type="entry name" value="UCH"/>
    <property type="match status" value="1"/>
</dbReference>
<keyword evidence="3" id="KW-1185">Reference proteome</keyword>
<dbReference type="Proteomes" id="UP000694383">
    <property type="component" value="Unplaced"/>
</dbReference>
<dbReference type="InterPro" id="IPR028889">
    <property type="entry name" value="USP"/>
</dbReference>
<dbReference type="InterPro" id="IPR018200">
    <property type="entry name" value="USP_CS"/>
</dbReference>
<dbReference type="PANTHER" id="PTHR24006:SF796">
    <property type="entry name" value="UBL CARBOXYL-TERMINAL HYDROLASE 18-RELATED"/>
    <property type="match status" value="1"/>
</dbReference>
<dbReference type="PROSITE" id="PS00973">
    <property type="entry name" value="USP_2"/>
    <property type="match status" value="1"/>
</dbReference>
<sequence>MSSGIWRIFPTLWNTQLRMRGLANYHLSCCVNTLLQTFSATWELLDLLERLEPAVVRSDSLSIPLELKKVLTAMRGDLTQPAPHRDFLHCLDRYCIRLDTQHDADEVFLSILNLMQQQIDDRHLALEIKDLYKISVETHLQCLQCNSTKTLESYQLSLPLHIKEDHNTLEDCMTSFFEHQELRGVNCCSCAHCGTRTPFKQTFMVSQGVKLRSLPRILCIHLKRFRNTRGLLQKLHSRVTFPEHLDIAQILTEAFSTDFAQNDCKFSLYAVVVHYGTAMFGHYTAYVRHRRSGSWYHADDSCVQPVSWENVQMTYGGHSRETAYMLMYRRDLMKEEQKPKFSG</sequence>
<dbReference type="GO" id="GO:0005829">
    <property type="term" value="C:cytosol"/>
    <property type="evidence" value="ECO:0007669"/>
    <property type="project" value="TreeGrafter"/>
</dbReference>
<dbReference type="SUPFAM" id="SSF54001">
    <property type="entry name" value="Cysteine proteinases"/>
    <property type="match status" value="1"/>
</dbReference>
<dbReference type="GeneTree" id="ENSGT00940000165907"/>
<evidence type="ECO:0000313" key="3">
    <source>
        <dbReference type="Proteomes" id="UP000694383"/>
    </source>
</evidence>
<dbReference type="GO" id="GO:0005634">
    <property type="term" value="C:nucleus"/>
    <property type="evidence" value="ECO:0007669"/>
    <property type="project" value="TreeGrafter"/>
</dbReference>
<dbReference type="Gene3D" id="3.90.70.10">
    <property type="entry name" value="Cysteine proteinases"/>
    <property type="match status" value="1"/>
</dbReference>
<protein>
    <submittedName>
        <fullName evidence="2">Ubiquitin specific peptidase 18</fullName>
    </submittedName>
</protein>
<organism evidence="2 3">
    <name type="scientific">Oryzias sinensis</name>
    <name type="common">Chinese medaka</name>
    <dbReference type="NCBI Taxonomy" id="183150"/>
    <lineage>
        <taxon>Eukaryota</taxon>
        <taxon>Metazoa</taxon>
        <taxon>Chordata</taxon>
        <taxon>Craniata</taxon>
        <taxon>Vertebrata</taxon>
        <taxon>Euteleostomi</taxon>
        <taxon>Actinopterygii</taxon>
        <taxon>Neopterygii</taxon>
        <taxon>Teleostei</taxon>
        <taxon>Neoteleostei</taxon>
        <taxon>Acanthomorphata</taxon>
        <taxon>Ovalentaria</taxon>
        <taxon>Atherinomorphae</taxon>
        <taxon>Beloniformes</taxon>
        <taxon>Adrianichthyidae</taxon>
        <taxon>Oryziinae</taxon>
        <taxon>Oryzias</taxon>
    </lineage>
</organism>
<dbReference type="PROSITE" id="PS50235">
    <property type="entry name" value="USP_3"/>
    <property type="match status" value="1"/>
</dbReference>
<name>A0A8C7ZIY4_9TELE</name>
<dbReference type="InterPro" id="IPR050164">
    <property type="entry name" value="Peptidase_C19"/>
</dbReference>
<dbReference type="AlphaFoldDB" id="A0A8C7ZIY4"/>
<reference evidence="2" key="1">
    <citation type="submission" date="2025-08" db="UniProtKB">
        <authorList>
            <consortium name="Ensembl"/>
        </authorList>
    </citation>
    <scope>IDENTIFICATION</scope>
</reference>
<dbReference type="GO" id="GO:0004843">
    <property type="term" value="F:cysteine-type deubiquitinase activity"/>
    <property type="evidence" value="ECO:0007669"/>
    <property type="project" value="InterPro"/>
</dbReference>
<dbReference type="PANTHER" id="PTHR24006">
    <property type="entry name" value="UBIQUITIN CARBOXYL-TERMINAL HYDROLASE"/>
    <property type="match status" value="1"/>
</dbReference>
<dbReference type="Ensembl" id="ENSOSIT00000045849.1">
    <property type="protein sequence ID" value="ENSOSIP00000043565.1"/>
    <property type="gene ID" value="ENSOSIG00000020908.1"/>
</dbReference>